<keyword evidence="1" id="KW-1133">Transmembrane helix</keyword>
<dbReference type="Proteomes" id="UP000030993">
    <property type="component" value="Unassembled WGS sequence"/>
</dbReference>
<dbReference type="GO" id="GO:0016491">
    <property type="term" value="F:oxidoreductase activity"/>
    <property type="evidence" value="ECO:0007669"/>
    <property type="project" value="InterPro"/>
</dbReference>
<sequence>MTLKKKIIWSTISVFVLLCFYVCYVARPVDVATDTEVEGLNSEVEQILYYAGLAPSSHNAQMWDVKVYPAEGKIVISPDTSRLLYAVDQESREAYISMGAYARSCMLAFEAYGYNTSLHVSDNGQSITVIYTNSGMARDEGLLNLMKRRHTDKREYTSAAIPEFFQEGLKGIRGAVFVPESTEAFSLIKDQTLSAAEEQRDNQEIRDELADWLRFSNWEAEKKKDGLTAEQNGITGLGKVIYYTFGTRWFAKGDTFAQTGYEMAQRQAENCAGYLLIISNDTNIGYIEAGMHLTEAWLYAVRNDIEVQPMSFAVENKARRFAIQNALKLPYTPQMVLRIGYVDGAYGTNALVRRDLKDYIEVK</sequence>
<organism evidence="2 3">
    <name type="scientific">Anaerovibrio lipolyticus</name>
    <dbReference type="NCBI Taxonomy" id="82374"/>
    <lineage>
        <taxon>Bacteria</taxon>
        <taxon>Bacillati</taxon>
        <taxon>Bacillota</taxon>
        <taxon>Negativicutes</taxon>
        <taxon>Selenomonadales</taxon>
        <taxon>Selenomonadaceae</taxon>
        <taxon>Anaerovibrio</taxon>
    </lineage>
</organism>
<evidence type="ECO:0008006" key="4">
    <source>
        <dbReference type="Google" id="ProtNLM"/>
    </source>
</evidence>
<reference evidence="2 3" key="1">
    <citation type="journal article" date="2013" name="PLoS ONE">
        <title>Identification and characterization of three novel lipases belonging to families II and V from Anaerovibrio lipolyticus 5ST.</title>
        <authorList>
            <person name="Prive F."/>
            <person name="Kaderbhai N.N."/>
            <person name="Girdwood S."/>
            <person name="Worgan H.J."/>
            <person name="Pinloche E."/>
            <person name="Scollan N.D."/>
            <person name="Huws S.A."/>
            <person name="Newbold C.J."/>
        </authorList>
    </citation>
    <scope>NUCLEOTIDE SEQUENCE [LARGE SCALE GENOMIC DNA]</scope>
    <source>
        <strain evidence="2 3">5S</strain>
    </source>
</reference>
<evidence type="ECO:0000313" key="3">
    <source>
        <dbReference type="Proteomes" id="UP000030993"/>
    </source>
</evidence>
<feature type="transmembrane region" description="Helical" evidence="1">
    <location>
        <begin position="7"/>
        <end position="27"/>
    </location>
</feature>
<dbReference type="SUPFAM" id="SSF55469">
    <property type="entry name" value="FMN-dependent nitroreductase-like"/>
    <property type="match status" value="2"/>
</dbReference>
<gene>
    <name evidence="2" type="ORF">NZ47_06390</name>
</gene>
<name>A0A0B2JX25_9FIRM</name>
<dbReference type="Gene3D" id="3.40.109.10">
    <property type="entry name" value="NADH Oxidase"/>
    <property type="match status" value="1"/>
</dbReference>
<protein>
    <recommendedName>
        <fullName evidence="4">Nitroreductase domain-containing protein</fullName>
    </recommendedName>
</protein>
<keyword evidence="1" id="KW-0472">Membrane</keyword>
<keyword evidence="3" id="KW-1185">Reference proteome</keyword>
<dbReference type="InterPro" id="IPR000415">
    <property type="entry name" value="Nitroreductase-like"/>
</dbReference>
<dbReference type="RefSeq" id="WP_039207946.1">
    <property type="nucleotide sequence ID" value="NZ_JSCE01000130.1"/>
</dbReference>
<comment type="caution">
    <text evidence="2">The sequence shown here is derived from an EMBL/GenBank/DDBJ whole genome shotgun (WGS) entry which is preliminary data.</text>
</comment>
<dbReference type="eggNOG" id="COG0778">
    <property type="taxonomic scope" value="Bacteria"/>
</dbReference>
<accession>A0A0B2JX25</accession>
<evidence type="ECO:0000313" key="2">
    <source>
        <dbReference type="EMBL" id="KHM52164.1"/>
    </source>
</evidence>
<dbReference type="EMBL" id="JSCE01000130">
    <property type="protein sequence ID" value="KHM52164.1"/>
    <property type="molecule type" value="Genomic_DNA"/>
</dbReference>
<keyword evidence="1" id="KW-0812">Transmembrane</keyword>
<proteinExistence type="predicted"/>
<evidence type="ECO:0000256" key="1">
    <source>
        <dbReference type="SAM" id="Phobius"/>
    </source>
</evidence>
<dbReference type="STRING" id="82374.NZ47_06390"/>
<dbReference type="AlphaFoldDB" id="A0A0B2JX25"/>